<feature type="compositionally biased region" description="Acidic residues" evidence="1">
    <location>
        <begin position="140"/>
        <end position="157"/>
    </location>
</feature>
<protein>
    <recommendedName>
        <fullName evidence="2">Transposase MuDR plant domain-containing protein</fullName>
    </recommendedName>
</protein>
<keyword evidence="4" id="KW-1185">Reference proteome</keyword>
<dbReference type="Proteomes" id="UP001459277">
    <property type="component" value="Unassembled WGS sequence"/>
</dbReference>
<evidence type="ECO:0000313" key="3">
    <source>
        <dbReference type="EMBL" id="KAL0001514.1"/>
    </source>
</evidence>
<evidence type="ECO:0000259" key="2">
    <source>
        <dbReference type="Pfam" id="PF03108"/>
    </source>
</evidence>
<proteinExistence type="predicted"/>
<organism evidence="3 4">
    <name type="scientific">Lithocarpus litseifolius</name>
    <dbReference type="NCBI Taxonomy" id="425828"/>
    <lineage>
        <taxon>Eukaryota</taxon>
        <taxon>Viridiplantae</taxon>
        <taxon>Streptophyta</taxon>
        <taxon>Embryophyta</taxon>
        <taxon>Tracheophyta</taxon>
        <taxon>Spermatophyta</taxon>
        <taxon>Magnoliopsida</taxon>
        <taxon>eudicotyledons</taxon>
        <taxon>Gunneridae</taxon>
        <taxon>Pentapetalae</taxon>
        <taxon>rosids</taxon>
        <taxon>fabids</taxon>
        <taxon>Fagales</taxon>
        <taxon>Fagaceae</taxon>
        <taxon>Lithocarpus</taxon>
    </lineage>
</organism>
<feature type="compositionally biased region" description="Basic and acidic residues" evidence="1">
    <location>
        <begin position="179"/>
        <end position="188"/>
    </location>
</feature>
<accession>A0AAW2CTX8</accession>
<dbReference type="Pfam" id="PF03108">
    <property type="entry name" value="DBD_Tnp_Mut"/>
    <property type="match status" value="1"/>
</dbReference>
<gene>
    <name evidence="3" type="ORF">SO802_015295</name>
</gene>
<evidence type="ECO:0000313" key="4">
    <source>
        <dbReference type="Proteomes" id="UP001459277"/>
    </source>
</evidence>
<sequence length="262" mass="29190">MDMCQDVLEIALVDLPANISADINIKCEIPNSVDIMNVNNDINMLRMFDAYEDEGQEQAIVGTTSLSEDPDFSDFFGNDILAGAAMNFSHDINAIKGKEVTNEMLLALASVLEDFDILAPMGVDFEYPEEKLHINASDEEWQVGSEEEIDSDSEYEVDGSVVEKNSESEDDGLSDYGSEEVHEDRPNSDVDIEQIHVDMAIQGRRFIAEEGSIRLENGMVFTNVNEFREALRDFAIQEGFEIVRVKNDKARVTAHCASDGCL</sequence>
<name>A0AAW2CTX8_9ROSI</name>
<comment type="caution">
    <text evidence="3">The sequence shown here is derived from an EMBL/GenBank/DDBJ whole genome shotgun (WGS) entry which is preliminary data.</text>
</comment>
<dbReference type="InterPro" id="IPR004332">
    <property type="entry name" value="Transposase_MuDR"/>
</dbReference>
<feature type="domain" description="Transposase MuDR plant" evidence="2">
    <location>
        <begin position="214"/>
        <end position="261"/>
    </location>
</feature>
<dbReference type="EMBL" id="JAZDWU010000005">
    <property type="protein sequence ID" value="KAL0001514.1"/>
    <property type="molecule type" value="Genomic_DNA"/>
</dbReference>
<dbReference type="AlphaFoldDB" id="A0AAW2CTX8"/>
<feature type="region of interest" description="Disordered" evidence="1">
    <location>
        <begin position="140"/>
        <end position="188"/>
    </location>
</feature>
<reference evidence="3 4" key="1">
    <citation type="submission" date="2024-01" db="EMBL/GenBank/DDBJ databases">
        <title>A telomere-to-telomere, gap-free genome of sweet tea (Lithocarpus litseifolius).</title>
        <authorList>
            <person name="Zhou J."/>
        </authorList>
    </citation>
    <scope>NUCLEOTIDE SEQUENCE [LARGE SCALE GENOMIC DNA]</scope>
    <source>
        <strain evidence="3">Zhou-2022a</strain>
        <tissue evidence="3">Leaf</tissue>
    </source>
</reference>
<evidence type="ECO:0000256" key="1">
    <source>
        <dbReference type="SAM" id="MobiDB-lite"/>
    </source>
</evidence>